<feature type="transmembrane region" description="Helical" evidence="9">
    <location>
        <begin position="121"/>
        <end position="145"/>
    </location>
</feature>
<evidence type="ECO:0000256" key="3">
    <source>
        <dbReference type="ARBA" id="ARBA00022448"/>
    </source>
</evidence>
<evidence type="ECO:0000256" key="4">
    <source>
        <dbReference type="ARBA" id="ARBA00022475"/>
    </source>
</evidence>
<gene>
    <name evidence="10" type="ORF">IDM49_04700</name>
</gene>
<dbReference type="GO" id="GO:0005886">
    <property type="term" value="C:plasma membrane"/>
    <property type="evidence" value="ECO:0007669"/>
    <property type="project" value="UniProtKB-SubCell"/>
</dbReference>
<feature type="transmembrane region" description="Helical" evidence="9">
    <location>
        <begin position="268"/>
        <end position="290"/>
    </location>
</feature>
<evidence type="ECO:0000256" key="1">
    <source>
        <dbReference type="ARBA" id="ARBA00004651"/>
    </source>
</evidence>
<feature type="transmembrane region" description="Helical" evidence="9">
    <location>
        <begin position="91"/>
        <end position="109"/>
    </location>
</feature>
<evidence type="ECO:0000313" key="11">
    <source>
        <dbReference type="Proteomes" id="UP000516404"/>
    </source>
</evidence>
<dbReference type="EMBL" id="CP061539">
    <property type="protein sequence ID" value="QNV38842.1"/>
    <property type="molecule type" value="Genomic_DNA"/>
</dbReference>
<name>A0A7H2BGP6_9MICC</name>
<feature type="compositionally biased region" description="Basic and acidic residues" evidence="8">
    <location>
        <begin position="20"/>
        <end position="30"/>
    </location>
</feature>
<keyword evidence="5 9" id="KW-0812">Transmembrane</keyword>
<dbReference type="InterPro" id="IPR002549">
    <property type="entry name" value="AI-2E-like"/>
</dbReference>
<feature type="transmembrane region" description="Helical" evidence="9">
    <location>
        <begin position="296"/>
        <end position="320"/>
    </location>
</feature>
<evidence type="ECO:0000256" key="2">
    <source>
        <dbReference type="ARBA" id="ARBA00009773"/>
    </source>
</evidence>
<proteinExistence type="inferred from homology"/>
<keyword evidence="11" id="KW-1185">Reference proteome</keyword>
<dbReference type="Pfam" id="PF01594">
    <property type="entry name" value="AI-2E_transport"/>
    <property type="match status" value="1"/>
</dbReference>
<protein>
    <submittedName>
        <fullName evidence="10">AI-2E family transporter</fullName>
    </submittedName>
</protein>
<evidence type="ECO:0000313" key="10">
    <source>
        <dbReference type="EMBL" id="QNV38842.1"/>
    </source>
</evidence>
<feature type="transmembrane region" description="Helical" evidence="9">
    <location>
        <begin position="332"/>
        <end position="351"/>
    </location>
</feature>
<dbReference type="PANTHER" id="PTHR21716:SF53">
    <property type="entry name" value="PERMEASE PERM-RELATED"/>
    <property type="match status" value="1"/>
</dbReference>
<evidence type="ECO:0000256" key="9">
    <source>
        <dbReference type="SAM" id="Phobius"/>
    </source>
</evidence>
<comment type="similarity">
    <text evidence="2">Belongs to the autoinducer-2 exporter (AI-2E) (TC 2.A.86) family.</text>
</comment>
<dbReference type="KEGG" id="rter:IDM49_04700"/>
<reference evidence="10 11" key="1">
    <citation type="submission" date="2020-09" db="EMBL/GenBank/DDBJ databases">
        <title>Investigation of environmental microbes.</title>
        <authorList>
            <person name="Ou Y."/>
            <person name="Kang Q."/>
        </authorList>
    </citation>
    <scope>NUCLEOTIDE SEQUENCE [LARGE SCALE GENOMIC DNA]</scope>
    <source>
        <strain evidence="10 11">KJZ-14</strain>
    </source>
</reference>
<evidence type="ECO:0000256" key="8">
    <source>
        <dbReference type="SAM" id="MobiDB-lite"/>
    </source>
</evidence>
<keyword evidence="6 9" id="KW-1133">Transmembrane helix</keyword>
<feature type="transmembrane region" description="Helical" evidence="9">
    <location>
        <begin position="222"/>
        <end position="247"/>
    </location>
</feature>
<accession>A0A7H2BGP6</accession>
<dbReference type="Proteomes" id="UP000516404">
    <property type="component" value="Chromosome"/>
</dbReference>
<dbReference type="PANTHER" id="PTHR21716">
    <property type="entry name" value="TRANSMEMBRANE PROTEIN"/>
    <property type="match status" value="1"/>
</dbReference>
<organism evidence="10 11">
    <name type="scientific">Rothia terrae</name>
    <dbReference type="NCBI Taxonomy" id="396015"/>
    <lineage>
        <taxon>Bacteria</taxon>
        <taxon>Bacillati</taxon>
        <taxon>Actinomycetota</taxon>
        <taxon>Actinomycetes</taxon>
        <taxon>Micrococcales</taxon>
        <taxon>Micrococcaceae</taxon>
        <taxon>Rothia</taxon>
    </lineage>
</organism>
<feature type="transmembrane region" description="Helical" evidence="9">
    <location>
        <begin position="65"/>
        <end position="85"/>
    </location>
</feature>
<dbReference type="AlphaFoldDB" id="A0A7H2BGP6"/>
<evidence type="ECO:0000256" key="6">
    <source>
        <dbReference type="ARBA" id="ARBA00022989"/>
    </source>
</evidence>
<keyword evidence="4" id="KW-1003">Cell membrane</keyword>
<evidence type="ECO:0000256" key="7">
    <source>
        <dbReference type="ARBA" id="ARBA00023136"/>
    </source>
</evidence>
<feature type="region of interest" description="Disordered" evidence="8">
    <location>
        <begin position="1"/>
        <end position="46"/>
    </location>
</feature>
<feature type="transmembrane region" description="Helical" evidence="9">
    <location>
        <begin position="363"/>
        <end position="396"/>
    </location>
</feature>
<keyword evidence="3" id="KW-0813">Transport</keyword>
<comment type="subcellular location">
    <subcellularLocation>
        <location evidence="1">Cell membrane</location>
        <topology evidence="1">Multi-pass membrane protein</topology>
    </subcellularLocation>
</comment>
<keyword evidence="7 9" id="KW-0472">Membrane</keyword>
<sequence length="407" mass="43692">MLRATFKRGQEQRAAATRAPEPRFTEKFEDSETTPQPTSADKVVPWSGQNQSANYSASSTIANPLCFGFWATAGVGFALLVFYILMNIGALGGWITVAVFIALGLDPAVRKFESWGLPRGAGVTAVILAFVGVVVAFFTLIIPMIGRQAVSFINSFPAAFEDFLNSDFFKNLDRQFSIRASVDNEVQDAFAHMTQDSSTVSGFFNGLVTAGTTLAELTTGTIVVLILSIYFLASLPIIKNWGVRLAPASKRHRVRDLTEKITHSVGQYVAGQALVAFLNATYALIVMLIIGAPFPLLLALFVLILTFIPLVGPISALILVSTLCLLVSWKTALIFAICHLIYLQLEAYLISPRIMSKAVAVPGGLAIIAVAAGGALWGVLGALIAIPVAASLLILVREVFIPVQDKK</sequence>
<evidence type="ECO:0000256" key="5">
    <source>
        <dbReference type="ARBA" id="ARBA00022692"/>
    </source>
</evidence>